<dbReference type="PANTHER" id="PTHR43721:SF11">
    <property type="entry name" value="SELENOCYSTEINE-SPECIFIC ELONGATION FACTOR"/>
    <property type="match status" value="1"/>
</dbReference>
<dbReference type="CDD" id="cd04094">
    <property type="entry name" value="eSelB_III"/>
    <property type="match status" value="1"/>
</dbReference>
<dbReference type="Proteomes" id="UP000039865">
    <property type="component" value="Unassembled WGS sequence"/>
</dbReference>
<dbReference type="Gene3D" id="3.40.50.300">
    <property type="entry name" value="P-loop containing nucleotide triphosphate hydrolases"/>
    <property type="match status" value="1"/>
</dbReference>
<organism evidence="2 3">
    <name type="scientific">Stylonychia lemnae</name>
    <name type="common">Ciliate</name>
    <dbReference type="NCBI Taxonomy" id="5949"/>
    <lineage>
        <taxon>Eukaryota</taxon>
        <taxon>Sar</taxon>
        <taxon>Alveolata</taxon>
        <taxon>Ciliophora</taxon>
        <taxon>Intramacronucleata</taxon>
        <taxon>Spirotrichea</taxon>
        <taxon>Stichotrichia</taxon>
        <taxon>Sporadotrichida</taxon>
        <taxon>Oxytrichidae</taxon>
        <taxon>Stylonychinae</taxon>
        <taxon>Stylonychia</taxon>
    </lineage>
</organism>
<dbReference type="GO" id="GO:0005525">
    <property type="term" value="F:GTP binding"/>
    <property type="evidence" value="ECO:0007669"/>
    <property type="project" value="InterPro"/>
</dbReference>
<dbReference type="FunFam" id="2.40.30.10:FF:000052">
    <property type="entry name" value="Selenocysteine-specific elongation factor EF-Sec"/>
    <property type="match status" value="1"/>
</dbReference>
<dbReference type="CDD" id="cd03696">
    <property type="entry name" value="SelB_II"/>
    <property type="match status" value="1"/>
</dbReference>
<dbReference type="EMBL" id="CCKQ01005491">
    <property type="protein sequence ID" value="CDW76735.1"/>
    <property type="molecule type" value="Genomic_DNA"/>
</dbReference>
<name>A0A078A574_STYLE</name>
<dbReference type="Pfam" id="PF21208">
    <property type="entry name" value="euk_SelB_III"/>
    <property type="match status" value="1"/>
</dbReference>
<dbReference type="GO" id="GO:0003924">
    <property type="term" value="F:GTPase activity"/>
    <property type="evidence" value="ECO:0007669"/>
    <property type="project" value="InterPro"/>
</dbReference>
<dbReference type="GO" id="GO:0001514">
    <property type="term" value="P:selenocysteine incorporation"/>
    <property type="evidence" value="ECO:0007669"/>
    <property type="project" value="TreeGrafter"/>
</dbReference>
<dbReference type="InterPro" id="IPR050055">
    <property type="entry name" value="EF-Tu_GTPase"/>
</dbReference>
<gene>
    <name evidence="2" type="primary">Contig17116.g18234</name>
    <name evidence="2" type="ORF">STYLEM_5696</name>
</gene>
<dbReference type="InterPro" id="IPR049393">
    <property type="entry name" value="eEFSec_III"/>
</dbReference>
<dbReference type="InterPro" id="IPR000795">
    <property type="entry name" value="T_Tr_GTP-bd_dom"/>
</dbReference>
<evidence type="ECO:0000313" key="2">
    <source>
        <dbReference type="EMBL" id="CDW76735.1"/>
    </source>
</evidence>
<keyword evidence="3" id="KW-1185">Reference proteome</keyword>
<dbReference type="SUPFAM" id="SSF52540">
    <property type="entry name" value="P-loop containing nucleoside triphosphate hydrolases"/>
    <property type="match status" value="1"/>
</dbReference>
<proteinExistence type="predicted"/>
<dbReference type="Gene3D" id="2.40.30.10">
    <property type="entry name" value="Translation factors"/>
    <property type="match status" value="2"/>
</dbReference>
<dbReference type="SUPFAM" id="SSF50447">
    <property type="entry name" value="Translation proteins"/>
    <property type="match status" value="1"/>
</dbReference>
<dbReference type="PANTHER" id="PTHR43721">
    <property type="entry name" value="ELONGATION FACTOR TU-RELATED"/>
    <property type="match status" value="1"/>
</dbReference>
<dbReference type="InterPro" id="IPR009000">
    <property type="entry name" value="Transl_B-barrel_sf"/>
</dbReference>
<dbReference type="Pfam" id="PF21131">
    <property type="entry name" value="eEFSec_4th"/>
    <property type="match status" value="1"/>
</dbReference>
<dbReference type="PRINTS" id="PR00315">
    <property type="entry name" value="ELONGATNFCT"/>
</dbReference>
<dbReference type="GO" id="GO:0003746">
    <property type="term" value="F:translation elongation factor activity"/>
    <property type="evidence" value="ECO:0007669"/>
    <property type="project" value="UniProtKB-KW"/>
</dbReference>
<evidence type="ECO:0000313" key="3">
    <source>
        <dbReference type="Proteomes" id="UP000039865"/>
    </source>
</evidence>
<keyword evidence="2" id="KW-0648">Protein biosynthesis</keyword>
<reference evidence="2 3" key="1">
    <citation type="submission" date="2014-06" db="EMBL/GenBank/DDBJ databases">
        <authorList>
            <person name="Swart Estienne"/>
        </authorList>
    </citation>
    <scope>NUCLEOTIDE SEQUENCE [LARGE SCALE GENOMIC DNA]</scope>
    <source>
        <strain evidence="2 3">130c</strain>
    </source>
</reference>
<sequence length="595" mass="66372">MESLQPQIERFDNSLAELSPQKTLNINVGVLGHIDSGKTSLCKALSTIASTAGFDKNPQSKERGITVDLGFSAFIIRIPEWFMQKHQDNIKSYEFIQFTLVDCPGHASLMKTIIGGASIIDMMMLVIDAQKLIQTQTAECIVLGEILMDKLIVALNKVDMFEESKRNEMIETQCKKLQNRFGFTRFGSHVPIIPCAAAPRAGIQAQLSEEEKKTDNIGQAIGITDLINSFLNNLEIPDRVVKNQPFLFSIDHCFQIKGQGTVLTGTVLSGSVKQGDTIELPALKQEKKIKSMQMFRKPVTSAKQGDRLGICVAQLDSSLIERGIATTPKSLLSTDLIVALVKKIPYFTEEVKNKAKFHITIGHQTVIGQSIFFTAKDPSEMDNFEIQFSKAALMNNKSVVSLDTSIEYQFVNDIKAQKLQQQKKPQEEEKKGAQSSQSQVPIYYSVIKLEKEIFIQPQSLLIASKLDKDISAKQCRLAFYGQVISLGQNQEALYNIRIAKEKVKVGKIDRIMTPSQVLVKDIFKKETAPEVFMNKTVTLMALDIEGVITGTFGKSGKQKVDLKQQLTAEQQEILINTEVQLKVKVYSKELAKLNK</sequence>
<dbReference type="InterPro" id="IPR027417">
    <property type="entry name" value="P-loop_NTPase"/>
</dbReference>
<feature type="domain" description="Tr-type G" evidence="1">
    <location>
        <begin position="23"/>
        <end position="238"/>
    </location>
</feature>
<dbReference type="InterPro" id="IPR049394">
    <property type="entry name" value="eEFSec_C"/>
</dbReference>
<keyword evidence="2" id="KW-0251">Elongation factor</keyword>
<evidence type="ECO:0000259" key="1">
    <source>
        <dbReference type="PROSITE" id="PS51722"/>
    </source>
</evidence>
<protein>
    <submittedName>
        <fullName evidence="2">Selenocysteine-specific elongation factor</fullName>
    </submittedName>
</protein>
<dbReference type="OrthoDB" id="2067at2759"/>
<dbReference type="Pfam" id="PF00009">
    <property type="entry name" value="GTP_EFTU"/>
    <property type="match status" value="1"/>
</dbReference>
<dbReference type="InterPro" id="IPR004161">
    <property type="entry name" value="EFTu-like_2"/>
</dbReference>
<dbReference type="OMA" id="CFAIKGQ"/>
<dbReference type="Pfam" id="PF03144">
    <property type="entry name" value="GTP_EFTU_D2"/>
    <property type="match status" value="1"/>
</dbReference>
<dbReference type="PROSITE" id="PS51722">
    <property type="entry name" value="G_TR_2"/>
    <property type="match status" value="1"/>
</dbReference>
<dbReference type="InParanoid" id="A0A078A574"/>
<dbReference type="AlphaFoldDB" id="A0A078A574"/>
<dbReference type="FunCoup" id="A0A078A574">
    <property type="interactions" value="55"/>
</dbReference>
<accession>A0A078A574</accession>